<feature type="transmembrane region" description="Helical" evidence="11">
    <location>
        <begin position="56"/>
        <end position="75"/>
    </location>
</feature>
<accession>Q4J7T5</accession>
<dbReference type="GO" id="GO:0016020">
    <property type="term" value="C:membrane"/>
    <property type="evidence" value="ECO:0007669"/>
    <property type="project" value="UniProtKB-SubCell"/>
</dbReference>
<dbReference type="RefSeq" id="WP_011278649.1">
    <property type="nucleotide sequence ID" value="NC_007181.1"/>
</dbReference>
<dbReference type="GO" id="GO:1902600">
    <property type="term" value="P:proton transmembrane transport"/>
    <property type="evidence" value="ECO:0007669"/>
    <property type="project" value="InterPro"/>
</dbReference>
<keyword evidence="9" id="KW-0739">Sodium transport</keyword>
<reference evidence="13 14" key="1">
    <citation type="journal article" date="2005" name="J. Bacteriol.">
        <title>The genome of Sulfolobus acidocaldarius, a model organism of the Crenarchaeota.</title>
        <authorList>
            <person name="Chen L."/>
            <person name="Brugger K."/>
            <person name="Skovgaard M."/>
            <person name="Redder P."/>
            <person name="She Q."/>
            <person name="Torarinsson E."/>
            <person name="Greve B."/>
            <person name="Awayez M."/>
            <person name="Zibat A."/>
            <person name="Klenk H.-P."/>
            <person name="Garrett R.A."/>
        </authorList>
    </citation>
    <scope>NUCLEOTIDE SEQUENCE [LARGE SCALE GENOMIC DNA]</scope>
    <source>
        <strain evidence="14">ATCC 33909 / DSM 639 / JCM 8929 / NBRC 15157 / NCIMB 11770</strain>
    </source>
</reference>
<dbReference type="GeneID" id="14552337"/>
<keyword evidence="6" id="KW-0915">Sodium</keyword>
<keyword evidence="8 11" id="KW-0472">Membrane</keyword>
<keyword evidence="4 11" id="KW-0812">Transmembrane</keyword>
<dbReference type="eggNOG" id="arCOG01956">
    <property type="taxonomic scope" value="Archaea"/>
</dbReference>
<feature type="transmembrane region" description="Helical" evidence="11">
    <location>
        <begin position="260"/>
        <end position="279"/>
    </location>
</feature>
<gene>
    <name evidence="13" type="ordered locus">Saci_1841</name>
</gene>
<evidence type="ECO:0000256" key="5">
    <source>
        <dbReference type="ARBA" id="ARBA00022989"/>
    </source>
</evidence>
<evidence type="ECO:0000256" key="10">
    <source>
        <dbReference type="PROSITE-ProRule" id="PRU00703"/>
    </source>
</evidence>
<organism evidence="13 14">
    <name type="scientific">Sulfolobus acidocaldarius (strain ATCC 33909 / DSM 639 / JCM 8929 / NBRC 15157 / NCIMB 11770)</name>
    <dbReference type="NCBI Taxonomy" id="330779"/>
    <lineage>
        <taxon>Archaea</taxon>
        <taxon>Thermoproteota</taxon>
        <taxon>Thermoprotei</taxon>
        <taxon>Sulfolobales</taxon>
        <taxon>Sulfolobaceae</taxon>
        <taxon>Sulfolobus</taxon>
    </lineage>
</organism>
<dbReference type="Pfam" id="PF00999">
    <property type="entry name" value="Na_H_Exchanger"/>
    <property type="match status" value="1"/>
</dbReference>
<dbReference type="Gene3D" id="3.10.580.10">
    <property type="entry name" value="CBS-domain"/>
    <property type="match status" value="1"/>
</dbReference>
<proteinExistence type="predicted"/>
<feature type="transmembrane region" description="Helical" evidence="11">
    <location>
        <begin position="285"/>
        <end position="306"/>
    </location>
</feature>
<dbReference type="InterPro" id="IPR006153">
    <property type="entry name" value="Cation/H_exchanger_TM"/>
</dbReference>
<feature type="transmembrane region" description="Helical" evidence="11">
    <location>
        <begin position="147"/>
        <end position="167"/>
    </location>
</feature>
<name>Q4J7T5_SULAC</name>
<dbReference type="PROSITE" id="PS51371">
    <property type="entry name" value="CBS"/>
    <property type="match status" value="2"/>
</dbReference>
<comment type="subcellular location">
    <subcellularLocation>
        <location evidence="1">Membrane</location>
        <topology evidence="1">Multi-pass membrane protein</topology>
    </subcellularLocation>
</comment>
<dbReference type="InterPro" id="IPR038770">
    <property type="entry name" value="Na+/solute_symporter_sf"/>
</dbReference>
<feature type="transmembrane region" description="Helical" evidence="11">
    <location>
        <begin position="173"/>
        <end position="195"/>
    </location>
</feature>
<dbReference type="GO" id="GO:0015297">
    <property type="term" value="F:antiporter activity"/>
    <property type="evidence" value="ECO:0007669"/>
    <property type="project" value="UniProtKB-KW"/>
</dbReference>
<evidence type="ECO:0000256" key="11">
    <source>
        <dbReference type="SAM" id="Phobius"/>
    </source>
</evidence>
<evidence type="ECO:0000259" key="12">
    <source>
        <dbReference type="PROSITE" id="PS51371"/>
    </source>
</evidence>
<evidence type="ECO:0000313" key="13">
    <source>
        <dbReference type="EMBL" id="AAY81147.1"/>
    </source>
</evidence>
<feature type="domain" description="CBS" evidence="12">
    <location>
        <begin position="390"/>
        <end position="446"/>
    </location>
</feature>
<dbReference type="PANTHER" id="PTHR43562">
    <property type="entry name" value="NAPA-TYPE SODIUM/HYDROGEN ANTIPORTER"/>
    <property type="match status" value="1"/>
</dbReference>
<evidence type="ECO:0000256" key="8">
    <source>
        <dbReference type="ARBA" id="ARBA00023136"/>
    </source>
</evidence>
<keyword evidence="10" id="KW-0129">CBS domain</keyword>
<evidence type="ECO:0000256" key="7">
    <source>
        <dbReference type="ARBA" id="ARBA00023065"/>
    </source>
</evidence>
<dbReference type="Proteomes" id="UP000001018">
    <property type="component" value="Chromosome"/>
</dbReference>
<feature type="transmembrane region" description="Helical" evidence="11">
    <location>
        <begin position="24"/>
        <end position="44"/>
    </location>
</feature>
<keyword evidence="5 11" id="KW-1133">Transmembrane helix</keyword>
<dbReference type="InterPro" id="IPR000644">
    <property type="entry name" value="CBS_dom"/>
</dbReference>
<protein>
    <submittedName>
        <fullName evidence="13">Conserved protein</fullName>
    </submittedName>
</protein>
<dbReference type="HOGENOM" id="CLU_541436_0_0_2"/>
<evidence type="ECO:0000256" key="4">
    <source>
        <dbReference type="ARBA" id="ARBA00022692"/>
    </source>
</evidence>
<feature type="transmembrane region" description="Helical" evidence="11">
    <location>
        <begin position="115"/>
        <end position="135"/>
    </location>
</feature>
<keyword evidence="14" id="KW-1185">Reference proteome</keyword>
<feature type="transmembrane region" description="Helical" evidence="11">
    <location>
        <begin position="87"/>
        <end position="109"/>
    </location>
</feature>
<dbReference type="STRING" id="330779.Saci_1841"/>
<dbReference type="EMBL" id="CP000077">
    <property type="protein sequence ID" value="AAY81147.1"/>
    <property type="molecule type" value="Genomic_DNA"/>
</dbReference>
<sequence>MNSLEITLLDLGIMLILSKIAEQVFSRLGLIPFVGSIFVGIVLGEGVTNLIQVNTIISFISSLGIVFLLFLAGAEEINTEYKISNKLLFTTIIQIILPFILIFLILHEVLDIPDYLALIVPLIMTSAGPLTRLLIDLGISRNEVGANLFYQATLVEIISVILFSIFSQFNKNLLLITLEIVLIFLLILILGPFITKVLEKIEGYIKVREVEFASIISLVLIIGFLAEFFNFNSAIAALFLGFLLRGYFKDRPDLLEKLHGFTYGFFEPLFFVSIGLFFVKINLQILVIGFILFLSVLISKFIAGFISGKITRNDPITNGLGTSTKGGVDVSLLISALTAGIITPIEYSYTTLAISLASLAIPLLFKLRTGYRVSHGERVKLNTKLSSLVNVTSTVFVSCDNTLREAILKINEKGVRALVVVDEEMRVIGLITVKTLLEISPDDYDRLRVCQVYLDDAEIIDEDYKVSDALRKFRESETPVIAVIDKRRRLKGTLYERELLRFLMGGEPGSLSEKK</sequence>
<feature type="domain" description="CBS" evidence="12">
    <location>
        <begin position="453"/>
        <end position="511"/>
    </location>
</feature>
<keyword evidence="7" id="KW-0406">Ion transport</keyword>
<evidence type="ECO:0000313" key="14">
    <source>
        <dbReference type="Proteomes" id="UP000001018"/>
    </source>
</evidence>
<dbReference type="InterPro" id="IPR046342">
    <property type="entry name" value="CBS_dom_sf"/>
</dbReference>
<dbReference type="PANTHER" id="PTHR43562:SF3">
    <property type="entry name" value="SODIUM ION_PROTON EXCHANGER (EUROFUNG)"/>
    <property type="match status" value="1"/>
</dbReference>
<dbReference type="SUPFAM" id="SSF54631">
    <property type="entry name" value="CBS-domain pair"/>
    <property type="match status" value="1"/>
</dbReference>
<keyword evidence="3" id="KW-0050">Antiport</keyword>
<evidence type="ECO:0000256" key="2">
    <source>
        <dbReference type="ARBA" id="ARBA00022448"/>
    </source>
</evidence>
<dbReference type="Pfam" id="PF00571">
    <property type="entry name" value="CBS"/>
    <property type="match status" value="2"/>
</dbReference>
<dbReference type="Gene3D" id="1.20.1530.20">
    <property type="match status" value="1"/>
</dbReference>
<dbReference type="GO" id="GO:0006814">
    <property type="term" value="P:sodium ion transport"/>
    <property type="evidence" value="ECO:0007669"/>
    <property type="project" value="UniProtKB-KW"/>
</dbReference>
<keyword evidence="2" id="KW-0813">Transport</keyword>
<dbReference type="PATRIC" id="fig|330779.12.peg.1788"/>
<evidence type="ECO:0000256" key="6">
    <source>
        <dbReference type="ARBA" id="ARBA00023053"/>
    </source>
</evidence>
<dbReference type="KEGG" id="sai:Saci_1841"/>
<dbReference type="AlphaFoldDB" id="Q4J7T5"/>
<dbReference type="SMART" id="SM00116">
    <property type="entry name" value="CBS"/>
    <property type="match status" value="2"/>
</dbReference>
<evidence type="ECO:0000256" key="1">
    <source>
        <dbReference type="ARBA" id="ARBA00004141"/>
    </source>
</evidence>
<evidence type="ECO:0000256" key="3">
    <source>
        <dbReference type="ARBA" id="ARBA00022449"/>
    </source>
</evidence>
<evidence type="ECO:0000256" key="9">
    <source>
        <dbReference type="ARBA" id="ARBA00023201"/>
    </source>
</evidence>